<organism evidence="1 2">
    <name type="scientific">Roridomyces roridus</name>
    <dbReference type="NCBI Taxonomy" id="1738132"/>
    <lineage>
        <taxon>Eukaryota</taxon>
        <taxon>Fungi</taxon>
        <taxon>Dikarya</taxon>
        <taxon>Basidiomycota</taxon>
        <taxon>Agaricomycotina</taxon>
        <taxon>Agaricomycetes</taxon>
        <taxon>Agaricomycetidae</taxon>
        <taxon>Agaricales</taxon>
        <taxon>Marasmiineae</taxon>
        <taxon>Mycenaceae</taxon>
        <taxon>Roridomyces</taxon>
    </lineage>
</organism>
<gene>
    <name evidence="1" type="ORF">FB45DRAFT_230788</name>
</gene>
<dbReference type="Proteomes" id="UP001221142">
    <property type="component" value="Unassembled WGS sequence"/>
</dbReference>
<evidence type="ECO:0000313" key="2">
    <source>
        <dbReference type="Proteomes" id="UP001221142"/>
    </source>
</evidence>
<evidence type="ECO:0000313" key="1">
    <source>
        <dbReference type="EMBL" id="KAJ7616605.1"/>
    </source>
</evidence>
<name>A0AAD7BC98_9AGAR</name>
<reference evidence="1" key="1">
    <citation type="submission" date="2023-03" db="EMBL/GenBank/DDBJ databases">
        <title>Massive genome expansion in bonnet fungi (Mycena s.s.) driven by repeated elements and novel gene families across ecological guilds.</title>
        <authorList>
            <consortium name="Lawrence Berkeley National Laboratory"/>
            <person name="Harder C.B."/>
            <person name="Miyauchi S."/>
            <person name="Viragh M."/>
            <person name="Kuo A."/>
            <person name="Thoen E."/>
            <person name="Andreopoulos B."/>
            <person name="Lu D."/>
            <person name="Skrede I."/>
            <person name="Drula E."/>
            <person name="Henrissat B."/>
            <person name="Morin E."/>
            <person name="Kohler A."/>
            <person name="Barry K."/>
            <person name="LaButti K."/>
            <person name="Morin E."/>
            <person name="Salamov A."/>
            <person name="Lipzen A."/>
            <person name="Mereny Z."/>
            <person name="Hegedus B."/>
            <person name="Baldrian P."/>
            <person name="Stursova M."/>
            <person name="Weitz H."/>
            <person name="Taylor A."/>
            <person name="Grigoriev I.V."/>
            <person name="Nagy L.G."/>
            <person name="Martin F."/>
            <person name="Kauserud H."/>
        </authorList>
    </citation>
    <scope>NUCLEOTIDE SEQUENCE</scope>
    <source>
        <strain evidence="1">9284</strain>
    </source>
</reference>
<protein>
    <submittedName>
        <fullName evidence="1">Uncharacterized protein</fullName>
    </submittedName>
</protein>
<dbReference type="AlphaFoldDB" id="A0AAD7BC98"/>
<proteinExistence type="predicted"/>
<accession>A0AAD7BC98</accession>
<comment type="caution">
    <text evidence="1">The sequence shown here is derived from an EMBL/GenBank/DDBJ whole genome shotgun (WGS) entry which is preliminary data.</text>
</comment>
<sequence>MKWPITSSSASLQHPPSIWEESWIAHLKMMCGSISRWRRCLPRPFWILQCAGPEASLCQNTQKYRTAGPATRDIGTMDILFYFPLEHIVRWMNQANYIFNRHQITSEHQRYVYLKSVVFQLRFDRDPRDGPRGYLFLCPATDFQVGPWEFRWPRCPAYWSLDETGEERLSEEDACHLGFPAISCTTEIWGLSWLSSVYVVMASLQRSKGFDPYTQDVARHLKQPLFQLVPSDLQQFAHIDDEISDKIELKGDEGSDEGEVAEVAEQLPISCGAHRWTEMTQFGLILLNLLLLLYSIL</sequence>
<dbReference type="EMBL" id="JARKIF010000022">
    <property type="protein sequence ID" value="KAJ7616605.1"/>
    <property type="molecule type" value="Genomic_DNA"/>
</dbReference>
<keyword evidence="2" id="KW-1185">Reference proteome</keyword>